<reference evidence="1 2" key="1">
    <citation type="submission" date="2016-08" db="EMBL/GenBank/DDBJ databases">
        <title>Complete genome sequence of Streptomyces agglomeratus strain 6-3-2, a novel anti-MRSA actinomycete isolated from Wuli of Tebit, China.</title>
        <authorList>
            <person name="Chen X."/>
        </authorList>
    </citation>
    <scope>NUCLEOTIDE SEQUENCE [LARGE SCALE GENOMIC DNA]</scope>
    <source>
        <strain evidence="1 2">6-3-2</strain>
    </source>
</reference>
<protein>
    <submittedName>
        <fullName evidence="1">Transposase</fullName>
    </submittedName>
</protein>
<evidence type="ECO:0000313" key="2">
    <source>
        <dbReference type="Proteomes" id="UP000095759"/>
    </source>
</evidence>
<accession>A0A1E5NYW6</accession>
<organism evidence="1 2">
    <name type="scientific">Streptomyces agglomeratus</name>
    <dbReference type="NCBI Taxonomy" id="285458"/>
    <lineage>
        <taxon>Bacteria</taxon>
        <taxon>Bacillati</taxon>
        <taxon>Actinomycetota</taxon>
        <taxon>Actinomycetes</taxon>
        <taxon>Kitasatosporales</taxon>
        <taxon>Streptomycetaceae</taxon>
        <taxon>Streptomyces</taxon>
    </lineage>
</organism>
<gene>
    <name evidence="1" type="ORF">AS594_38895</name>
</gene>
<keyword evidence="2" id="KW-1185">Reference proteome</keyword>
<sequence>MRSRRWDFISDNRADFGVKRICRVLGASRAGYYRHLATEQARVRAPSRGEADRE</sequence>
<evidence type="ECO:0000313" key="1">
    <source>
        <dbReference type="EMBL" id="OEJ21516.1"/>
    </source>
</evidence>
<dbReference type="EMBL" id="MEHJ01000002">
    <property type="protein sequence ID" value="OEJ21516.1"/>
    <property type="molecule type" value="Genomic_DNA"/>
</dbReference>
<proteinExistence type="predicted"/>
<dbReference type="AlphaFoldDB" id="A0A1E5NYW6"/>
<name>A0A1E5NYW6_9ACTN</name>
<comment type="caution">
    <text evidence="1">The sequence shown here is derived from an EMBL/GenBank/DDBJ whole genome shotgun (WGS) entry which is preliminary data.</text>
</comment>
<dbReference type="Proteomes" id="UP000095759">
    <property type="component" value="Unassembled WGS sequence"/>
</dbReference>